<accession>A0AAN8CJ10</accession>
<sequence length="67" mass="6783">MWFKQVSVVMHSGSRGGSGCRMRMWTDGAQGSGGSACDLAFCLLPCSGAATLLRAAALSSGNLSSLA</sequence>
<proteinExistence type="predicted"/>
<name>A0AAN8CJ10_9TELE</name>
<dbReference type="Proteomes" id="UP001335648">
    <property type="component" value="Unassembled WGS sequence"/>
</dbReference>
<comment type="caution">
    <text evidence="1">The sequence shown here is derived from an EMBL/GenBank/DDBJ whole genome shotgun (WGS) entry which is preliminary data.</text>
</comment>
<protein>
    <submittedName>
        <fullName evidence="1">Uncharacterized protein</fullName>
    </submittedName>
</protein>
<dbReference type="AlphaFoldDB" id="A0AAN8CJ10"/>
<evidence type="ECO:0000313" key="2">
    <source>
        <dbReference type="Proteomes" id="UP001335648"/>
    </source>
</evidence>
<dbReference type="EMBL" id="JAULUE010002051">
    <property type="protein sequence ID" value="KAK5902308.1"/>
    <property type="molecule type" value="Genomic_DNA"/>
</dbReference>
<evidence type="ECO:0000313" key="1">
    <source>
        <dbReference type="EMBL" id="KAK5902308.1"/>
    </source>
</evidence>
<gene>
    <name evidence="1" type="ORF">CesoFtcFv8_007575</name>
</gene>
<reference evidence="1 2" key="1">
    <citation type="journal article" date="2023" name="Mol. Biol. Evol.">
        <title>Genomics of Secondarily Temperate Adaptation in the Only Non-Antarctic Icefish.</title>
        <authorList>
            <person name="Rivera-Colon A.G."/>
            <person name="Rayamajhi N."/>
            <person name="Minhas B.F."/>
            <person name="Madrigal G."/>
            <person name="Bilyk K.T."/>
            <person name="Yoon V."/>
            <person name="Hune M."/>
            <person name="Gregory S."/>
            <person name="Cheng C.H.C."/>
            <person name="Catchen J.M."/>
        </authorList>
    </citation>
    <scope>NUCLEOTIDE SEQUENCE [LARGE SCALE GENOMIC DNA]</scope>
    <source>
        <strain evidence="1">JC2023a</strain>
    </source>
</reference>
<keyword evidence="2" id="KW-1185">Reference proteome</keyword>
<organism evidence="1 2">
    <name type="scientific">Champsocephalus esox</name>
    <name type="common">pike icefish</name>
    <dbReference type="NCBI Taxonomy" id="159716"/>
    <lineage>
        <taxon>Eukaryota</taxon>
        <taxon>Metazoa</taxon>
        <taxon>Chordata</taxon>
        <taxon>Craniata</taxon>
        <taxon>Vertebrata</taxon>
        <taxon>Euteleostomi</taxon>
        <taxon>Actinopterygii</taxon>
        <taxon>Neopterygii</taxon>
        <taxon>Teleostei</taxon>
        <taxon>Neoteleostei</taxon>
        <taxon>Acanthomorphata</taxon>
        <taxon>Eupercaria</taxon>
        <taxon>Perciformes</taxon>
        <taxon>Notothenioidei</taxon>
        <taxon>Channichthyidae</taxon>
        <taxon>Champsocephalus</taxon>
    </lineage>
</organism>